<evidence type="ECO:0000313" key="2">
    <source>
        <dbReference type="Proteomes" id="UP001327093"/>
    </source>
</evidence>
<protein>
    <submittedName>
        <fullName evidence="1">Uncharacterized protein</fullName>
    </submittedName>
</protein>
<sequence length="90" mass="9557">MEQQRDPLGVELHGLGGVVRHHQCGDLVEPRSAQPLLVGGGGDQADAGRPLAQPRADVGRLRVDAAERGNAEVVHRSTCHNARIAKAVVR</sequence>
<organism evidence="1 2">
    <name type="scientific">Saccharopolyspora mangrovi</name>
    <dbReference type="NCBI Taxonomy" id="3082379"/>
    <lineage>
        <taxon>Bacteria</taxon>
        <taxon>Bacillati</taxon>
        <taxon>Actinomycetota</taxon>
        <taxon>Actinomycetes</taxon>
        <taxon>Pseudonocardiales</taxon>
        <taxon>Pseudonocardiaceae</taxon>
        <taxon>Saccharopolyspora</taxon>
    </lineage>
</organism>
<reference evidence="1 2" key="1">
    <citation type="submission" date="2023-10" db="EMBL/GenBank/DDBJ databases">
        <title>Saccharopolyspora sp. nov., isolated from mangrove soil.</title>
        <authorList>
            <person name="Lu Y."/>
            <person name="Liu W."/>
        </authorList>
    </citation>
    <scope>NUCLEOTIDE SEQUENCE [LARGE SCALE GENOMIC DNA]</scope>
    <source>
        <strain evidence="1 2">S2-29</strain>
    </source>
</reference>
<comment type="caution">
    <text evidence="1">The sequence shown here is derived from an EMBL/GenBank/DDBJ whole genome shotgun (WGS) entry which is preliminary data.</text>
</comment>
<evidence type="ECO:0000313" key="1">
    <source>
        <dbReference type="EMBL" id="MEB3372151.1"/>
    </source>
</evidence>
<name>A0ABU6AL33_9PSEU</name>
<dbReference type="Proteomes" id="UP001327093">
    <property type="component" value="Unassembled WGS sequence"/>
</dbReference>
<keyword evidence="2" id="KW-1185">Reference proteome</keyword>
<accession>A0ABU6AL33</accession>
<dbReference type="EMBL" id="JAWLNX010000038">
    <property type="protein sequence ID" value="MEB3372151.1"/>
    <property type="molecule type" value="Genomic_DNA"/>
</dbReference>
<proteinExistence type="predicted"/>
<gene>
    <name evidence="1" type="ORF">R4I43_32600</name>
</gene>